<keyword evidence="1" id="KW-0732">Signal</keyword>
<protein>
    <submittedName>
        <fullName evidence="2">Uncharacterized protein</fullName>
    </submittedName>
</protein>
<feature type="chain" id="PRO_5024799224" evidence="1">
    <location>
        <begin position="22"/>
        <end position="173"/>
    </location>
</feature>
<dbReference type="AlphaFoldDB" id="A0A656HGE2"/>
<proteinExistence type="predicted"/>
<sequence precursor="true">MQRINVFSLAAVWLLTAQVFADDGVTIAVDHASVSQSQTSTDGAWQEAGIGVVSNLAGAASGYVNVSNVAITQIQANVSGGQQQVVVGGGDYIVGAEIDISVSDVTVIQVQDGLDDGSQLVQVGAVIGGQGNPVHSDAEIAVAGIGVIMQEQTASNHVRQVVRIGVVANKYRP</sequence>
<reference evidence="3" key="1">
    <citation type="journal article" date="2011" name="Stand. Genomic Sci.">
        <title>Genome sequence of the filamentous, gliding Thiothrix nivea neotype strain (JP2(T)).</title>
        <authorList>
            <person name="Lapidus A."/>
            <person name="Nolan M."/>
            <person name="Lucas S."/>
            <person name="Glavina Del Rio T."/>
            <person name="Tice H."/>
            <person name="Cheng J.F."/>
            <person name="Tapia R."/>
            <person name="Han C."/>
            <person name="Goodwin L."/>
            <person name="Pitluck S."/>
            <person name="Liolios K."/>
            <person name="Pagani I."/>
            <person name="Ivanova N."/>
            <person name="Huntemann M."/>
            <person name="Mavromatis K."/>
            <person name="Mikhailova N."/>
            <person name="Pati A."/>
            <person name="Chen A."/>
            <person name="Palaniappan K."/>
            <person name="Land M."/>
            <person name="Brambilla E.M."/>
            <person name="Rohde M."/>
            <person name="Abt B."/>
            <person name="Verbarg S."/>
            <person name="Goker M."/>
            <person name="Bristow J."/>
            <person name="Eisen J.A."/>
            <person name="Markowitz V."/>
            <person name="Hugenholtz P."/>
            <person name="Kyrpides N.C."/>
            <person name="Klenk H.P."/>
            <person name="Woyke T."/>
        </authorList>
    </citation>
    <scope>NUCLEOTIDE SEQUENCE [LARGE SCALE GENOMIC DNA]</scope>
    <source>
        <strain evidence="3">ATCC 35100 / DSM 5205 / JP2</strain>
    </source>
</reference>
<feature type="signal peptide" evidence="1">
    <location>
        <begin position="1"/>
        <end position="21"/>
    </location>
</feature>
<dbReference type="EMBL" id="JH651384">
    <property type="protein sequence ID" value="EIJ35507.1"/>
    <property type="molecule type" value="Genomic_DNA"/>
</dbReference>
<keyword evidence="3" id="KW-1185">Reference proteome</keyword>
<gene>
    <name evidence="2" type="ORF">Thini_2981</name>
</gene>
<accession>A0A656HGE2</accession>
<dbReference type="Proteomes" id="UP000005317">
    <property type="component" value="Unassembled WGS sequence"/>
</dbReference>
<evidence type="ECO:0000313" key="3">
    <source>
        <dbReference type="Proteomes" id="UP000005317"/>
    </source>
</evidence>
<dbReference type="RefSeq" id="WP_002709407.1">
    <property type="nucleotide sequence ID" value="NZ_JH651384.1"/>
</dbReference>
<evidence type="ECO:0000313" key="2">
    <source>
        <dbReference type="EMBL" id="EIJ35507.1"/>
    </source>
</evidence>
<name>A0A656HGE2_THINJ</name>
<evidence type="ECO:0000256" key="1">
    <source>
        <dbReference type="SAM" id="SignalP"/>
    </source>
</evidence>
<organism evidence="2 3">
    <name type="scientific">Thiothrix nivea (strain ATCC 35100 / DSM 5205 / JP2)</name>
    <dbReference type="NCBI Taxonomy" id="870187"/>
    <lineage>
        <taxon>Bacteria</taxon>
        <taxon>Pseudomonadati</taxon>
        <taxon>Pseudomonadota</taxon>
        <taxon>Gammaproteobacteria</taxon>
        <taxon>Thiotrichales</taxon>
        <taxon>Thiotrichaceae</taxon>
        <taxon>Thiothrix</taxon>
    </lineage>
</organism>